<name>A0A5E4QB31_9NEOP</name>
<accession>A0A5E4QB31</accession>
<organism evidence="1 2">
    <name type="scientific">Leptidea sinapis</name>
    <dbReference type="NCBI Taxonomy" id="189913"/>
    <lineage>
        <taxon>Eukaryota</taxon>
        <taxon>Metazoa</taxon>
        <taxon>Ecdysozoa</taxon>
        <taxon>Arthropoda</taxon>
        <taxon>Hexapoda</taxon>
        <taxon>Insecta</taxon>
        <taxon>Pterygota</taxon>
        <taxon>Neoptera</taxon>
        <taxon>Endopterygota</taxon>
        <taxon>Lepidoptera</taxon>
        <taxon>Glossata</taxon>
        <taxon>Ditrysia</taxon>
        <taxon>Papilionoidea</taxon>
        <taxon>Pieridae</taxon>
        <taxon>Dismorphiinae</taxon>
        <taxon>Leptidea</taxon>
    </lineage>
</organism>
<dbReference type="EMBL" id="FZQP02002326">
    <property type="protein sequence ID" value="VVC95467.1"/>
    <property type="molecule type" value="Genomic_DNA"/>
</dbReference>
<evidence type="ECO:0000313" key="2">
    <source>
        <dbReference type="Proteomes" id="UP000324832"/>
    </source>
</evidence>
<reference evidence="1 2" key="1">
    <citation type="submission" date="2017-07" db="EMBL/GenBank/DDBJ databases">
        <authorList>
            <person name="Talla V."/>
            <person name="Backstrom N."/>
        </authorList>
    </citation>
    <scope>NUCLEOTIDE SEQUENCE [LARGE SCALE GENOMIC DNA]</scope>
</reference>
<gene>
    <name evidence="1" type="ORF">LSINAPIS_LOCUS7177</name>
</gene>
<dbReference type="Proteomes" id="UP000324832">
    <property type="component" value="Unassembled WGS sequence"/>
</dbReference>
<protein>
    <submittedName>
        <fullName evidence="1">Uncharacterized protein</fullName>
    </submittedName>
</protein>
<dbReference type="AlphaFoldDB" id="A0A5E4QB31"/>
<sequence>MLGVVDGAALGGPGDAGAALALPRLPTQVCAFATKKTPFVISPLFDNTSLKASSIIGILGLKISSHCQFPRQYFKPGRILALYKAQVRPLMEYCCHLWSGAPQYMLDPFDRVQRRAARIVGDPSLHCDIIPTISICGGPPQSDFQGAFLSI</sequence>
<evidence type="ECO:0000313" key="1">
    <source>
        <dbReference type="EMBL" id="VVC95467.1"/>
    </source>
</evidence>
<keyword evidence="2" id="KW-1185">Reference proteome</keyword>
<proteinExistence type="predicted"/>